<organism evidence="8">
    <name type="scientific">Gynostemma pentaphyllum</name>
    <name type="common">Jiaogulan</name>
    <name type="synonym">Sweet tea vine</name>
    <dbReference type="NCBI Taxonomy" id="182084"/>
    <lineage>
        <taxon>Eukaryota</taxon>
        <taxon>Viridiplantae</taxon>
        <taxon>Streptophyta</taxon>
        <taxon>Embryophyta</taxon>
        <taxon>Tracheophyta</taxon>
        <taxon>Spermatophyta</taxon>
        <taxon>Magnoliopsida</taxon>
        <taxon>eudicotyledons</taxon>
        <taxon>Gunneridae</taxon>
        <taxon>Pentapetalae</taxon>
        <taxon>rosids</taxon>
        <taxon>fabids</taxon>
        <taxon>Cucurbitales</taxon>
        <taxon>Cucurbitaceae</taxon>
        <taxon>Gomphogyneae</taxon>
        <taxon>Gynostemma</taxon>
    </lineage>
</organism>
<evidence type="ECO:0000256" key="1">
    <source>
        <dbReference type="ARBA" id="ARBA00004721"/>
    </source>
</evidence>
<sequence length="264" mass="29710">MSDQFSNFQNAKWIFSNTFDQLECKVLTWMADKWPIKAVGPTIPSAYLDGRLEDDKSYGLKKPNDVGAIEWLDSREVSSVIYISFGSLAILAEEQVQELTSCLIDNINFSFLWVLRDTEVEKLPDDFVQETSDRGLVVNWCPQLEVLSHKAISCFVTHCGWNSTLEALSLGVPMVAIPQWVDQITNAKFVADVWEVGVRVKRNDKGIATQEEIQASVGKVVQGERRDEFKQNSIKWKNLAKQAVDEGGSSDNNIEEFVKAIVSV</sequence>
<dbReference type="InterPro" id="IPR002213">
    <property type="entry name" value="UDP_glucos_trans"/>
</dbReference>
<dbReference type="Pfam" id="PF00201">
    <property type="entry name" value="UDPGT"/>
    <property type="match status" value="1"/>
</dbReference>
<keyword evidence="3 7" id="KW-0808">Transferase</keyword>
<dbReference type="GO" id="GO:0080044">
    <property type="term" value="F:quercetin 7-O-glucosyltransferase activity"/>
    <property type="evidence" value="ECO:0007669"/>
    <property type="project" value="TreeGrafter"/>
</dbReference>
<proteinExistence type="evidence at transcript level"/>
<comment type="similarity">
    <text evidence="2 7">Belongs to the UDP-glycosyltransferase family.</text>
</comment>
<dbReference type="PANTHER" id="PTHR11926:SF1560">
    <property type="entry name" value="UDP-GLYCOSYLTRANSFERASE 74E1-RELATED"/>
    <property type="match status" value="1"/>
</dbReference>
<dbReference type="FunFam" id="3.40.50.2000:FF:000019">
    <property type="entry name" value="Glycosyltransferase"/>
    <property type="match status" value="1"/>
</dbReference>
<dbReference type="PROSITE" id="PS00375">
    <property type="entry name" value="UDPGT"/>
    <property type="match status" value="1"/>
</dbReference>
<evidence type="ECO:0000256" key="2">
    <source>
        <dbReference type="ARBA" id="ARBA00009995"/>
    </source>
</evidence>
<dbReference type="GO" id="GO:0080043">
    <property type="term" value="F:quercetin 3-O-glucosyltransferase activity"/>
    <property type="evidence" value="ECO:0007669"/>
    <property type="project" value="TreeGrafter"/>
</dbReference>
<evidence type="ECO:0000256" key="7">
    <source>
        <dbReference type="RuleBase" id="RU003718"/>
    </source>
</evidence>
<name>A0A8F2F5U5_GYNPE</name>
<dbReference type="EMBL" id="MT416762">
    <property type="protein sequence ID" value="QWT69386.1"/>
    <property type="molecule type" value="mRNA"/>
</dbReference>
<evidence type="ECO:0000256" key="4">
    <source>
        <dbReference type="ARBA" id="ARBA00050692"/>
    </source>
</evidence>
<protein>
    <recommendedName>
        <fullName evidence="6">Mogroside I-E synthase</fullName>
        <ecNumber evidence="5">2.4.1.350</ecNumber>
    </recommendedName>
</protein>
<dbReference type="PANTHER" id="PTHR11926">
    <property type="entry name" value="GLUCOSYL/GLUCURONOSYL TRANSFERASES"/>
    <property type="match status" value="1"/>
</dbReference>
<evidence type="ECO:0000256" key="6">
    <source>
        <dbReference type="ARBA" id="ARBA00074737"/>
    </source>
</evidence>
<dbReference type="Gene3D" id="3.40.50.2000">
    <property type="entry name" value="Glycogen Phosphorylase B"/>
    <property type="match status" value="2"/>
</dbReference>
<evidence type="ECO:0000256" key="3">
    <source>
        <dbReference type="ARBA" id="ARBA00022679"/>
    </source>
</evidence>
<dbReference type="AlphaFoldDB" id="A0A8F2F5U5"/>
<evidence type="ECO:0000313" key="8">
    <source>
        <dbReference type="EMBL" id="QWT69386.1"/>
    </source>
</evidence>
<dbReference type="InterPro" id="IPR035595">
    <property type="entry name" value="UDP_glycos_trans_CS"/>
</dbReference>
<dbReference type="CDD" id="cd03784">
    <property type="entry name" value="GT1_Gtf-like"/>
    <property type="match status" value="1"/>
</dbReference>
<keyword evidence="7" id="KW-0328">Glycosyltransferase</keyword>
<accession>A0A8F2F5U5</accession>
<evidence type="ECO:0000256" key="5">
    <source>
        <dbReference type="ARBA" id="ARBA00066953"/>
    </source>
</evidence>
<reference evidence="8" key="1">
    <citation type="submission" date="2020-05" db="EMBL/GenBank/DDBJ databases">
        <authorList>
            <person name="Zhang Y."/>
            <person name="Xu H."/>
            <person name="Liu H."/>
            <person name="Wu Y."/>
        </authorList>
    </citation>
    <scope>NUCLEOTIDE SEQUENCE</scope>
</reference>
<dbReference type="SUPFAM" id="SSF53756">
    <property type="entry name" value="UDP-Glycosyltransferase/glycogen phosphorylase"/>
    <property type="match status" value="1"/>
</dbReference>
<comment type="catalytic activity">
    <reaction evidence="4">
        <text>mogrol + UDP-alpha-D-glucose = mogroside IE + UDP + H(+)</text>
        <dbReference type="Rhea" id="RHEA:52044"/>
        <dbReference type="ChEBI" id="CHEBI:15378"/>
        <dbReference type="ChEBI" id="CHEBI:58223"/>
        <dbReference type="ChEBI" id="CHEBI:58885"/>
        <dbReference type="ChEBI" id="CHEBI:138974"/>
        <dbReference type="ChEBI" id="CHEBI:138975"/>
        <dbReference type="EC" id="2.4.1.350"/>
    </reaction>
    <physiologicalReaction direction="left-to-right" evidence="4">
        <dbReference type="Rhea" id="RHEA:52045"/>
    </physiologicalReaction>
</comment>
<dbReference type="EC" id="2.4.1.350" evidence="5"/>
<comment type="pathway">
    <text evidence="1">Secondary metabolite biosynthesis; terpenoid biosynthesis.</text>
</comment>